<dbReference type="InterPro" id="IPR018550">
    <property type="entry name" value="Lipid-A_deacylase-rel"/>
</dbReference>
<keyword evidence="1" id="KW-0378">Hydrolase</keyword>
<comment type="caution">
    <text evidence="1">The sequence shown here is derived from an EMBL/GenBank/DDBJ whole genome shotgun (WGS) entry which is preliminary data.</text>
</comment>
<dbReference type="AlphaFoldDB" id="A0A4V2MLK7"/>
<protein>
    <submittedName>
        <fullName evidence="1">Acyloxyacyl hydrolase</fullName>
    </submittedName>
</protein>
<organism evidence="1 2">
    <name type="scientific">Pedobacter psychroterrae</name>
    <dbReference type="NCBI Taxonomy" id="2530453"/>
    <lineage>
        <taxon>Bacteria</taxon>
        <taxon>Pseudomonadati</taxon>
        <taxon>Bacteroidota</taxon>
        <taxon>Sphingobacteriia</taxon>
        <taxon>Sphingobacteriales</taxon>
        <taxon>Sphingobacteriaceae</taxon>
        <taxon>Pedobacter</taxon>
    </lineage>
</organism>
<name>A0A4V2MLK7_9SPHI</name>
<reference evidence="1 2" key="1">
    <citation type="submission" date="2019-02" db="EMBL/GenBank/DDBJ databases">
        <title>Pedobacter sp. RP-1-14 sp. nov., isolated from Arctic soil.</title>
        <authorList>
            <person name="Dahal R.H."/>
        </authorList>
    </citation>
    <scope>NUCLEOTIDE SEQUENCE [LARGE SCALE GENOMIC DNA]</scope>
    <source>
        <strain evidence="1 2">RP-1-14</strain>
    </source>
</reference>
<dbReference type="Proteomes" id="UP000293347">
    <property type="component" value="Unassembled WGS sequence"/>
</dbReference>
<dbReference type="GO" id="GO:0016787">
    <property type="term" value="F:hydrolase activity"/>
    <property type="evidence" value="ECO:0007669"/>
    <property type="project" value="UniProtKB-KW"/>
</dbReference>
<dbReference type="RefSeq" id="WP_131592071.1">
    <property type="nucleotide sequence ID" value="NZ_SJSL01000001.1"/>
</dbReference>
<gene>
    <name evidence="1" type="ORF">EZ437_00415</name>
</gene>
<evidence type="ECO:0000313" key="1">
    <source>
        <dbReference type="EMBL" id="TCD02487.1"/>
    </source>
</evidence>
<proteinExistence type="predicted"/>
<dbReference type="EMBL" id="SJSL01000001">
    <property type="protein sequence ID" value="TCD02487.1"/>
    <property type="molecule type" value="Genomic_DNA"/>
</dbReference>
<evidence type="ECO:0000313" key="2">
    <source>
        <dbReference type="Proteomes" id="UP000293347"/>
    </source>
</evidence>
<accession>A0A4V2MLK7</accession>
<dbReference type="Gene3D" id="2.40.160.20">
    <property type="match status" value="1"/>
</dbReference>
<dbReference type="Pfam" id="PF09411">
    <property type="entry name" value="PagL"/>
    <property type="match status" value="1"/>
</dbReference>
<keyword evidence="2" id="KW-1185">Reference proteome</keyword>
<sequence length="391" mass="44030">MAKIKMKLSGLFKFIPSVLFAGFLMLMSHQAPVYAQQRSTSLVVKPVFGAHALLDQGHLLHDRLYGVDLAYQKNLEDNIPEWAKIARAKSYGLELVVRNFDNFRGVGDTISHALGSAFGLLAQIEIRVLKLGKTDIVFTPAAGASYSTKTFFTHRENRFIGSHINEMLKADVGAQFSLSPNFKLLAGLGYVHLSNGGYLVPNGGLNTVNAYIGAKITPGQHTKSSAEKSRESSGLNLRPFQTLQRNSFEFMAGFGQRGVFEQKRAKYRSAFFAGYNFHMNDLITIKTGVDAIYYYTVFDPLNANETFQNYGTSFDRWRTGLSLSSDFNFWRVTINTQIGKYLHYNRFFKNATWYWGFGPTIYVTPHIGIQARTYMHFAQADFVNYGLVVKL</sequence>
<dbReference type="OrthoDB" id="627554at2"/>